<dbReference type="PROSITE" id="PS50114">
    <property type="entry name" value="GATA_ZN_FINGER_2"/>
    <property type="match status" value="1"/>
</dbReference>
<comment type="function">
    <text evidence="11">Transcriptional activator that specifically binds 5'-GATA-3' or 5'-GAT-3' motifs within gene promoters.</text>
</comment>
<gene>
    <name evidence="16" type="primary">LOC111491776</name>
</gene>
<keyword evidence="3" id="KW-0479">Metal-binding</keyword>
<evidence type="ECO:0000256" key="3">
    <source>
        <dbReference type="ARBA" id="ARBA00022723"/>
    </source>
</evidence>
<dbReference type="InterPro" id="IPR000679">
    <property type="entry name" value="Znf_GATA"/>
</dbReference>
<evidence type="ECO:0000256" key="5">
    <source>
        <dbReference type="ARBA" id="ARBA00022833"/>
    </source>
</evidence>
<proteinExistence type="inferred from homology"/>
<evidence type="ECO:0000256" key="12">
    <source>
        <dbReference type="PROSITE-ProRule" id="PRU00094"/>
    </source>
</evidence>
<keyword evidence="8 11" id="KW-0010">Activator</keyword>
<evidence type="ECO:0000256" key="6">
    <source>
        <dbReference type="ARBA" id="ARBA00023015"/>
    </source>
</evidence>
<sequence length="341" mass="37874">MEPPEHFHLKAYTSTHSSSDHHHTAAAEHDLFFVENLLDFSDDHHADADADAGLLSDNTNNNHHNTNTPSSCFHDNGNSAQLTSFLDHVNLPDAHFSAELAIPYDDLLELEWLSNFVEECEYIQNLELITGVKVKPHEPTAVPPRNAAAIFNPGVVSVPAKARSKRSRAVVSNWNNSLLLPLSPTTSSSESDINAEPPQLVKKAPPKAVVTAKKKDSPEGGVSPAGEERRCMHCATDKTPQWRTGPMGPKTLCNACGVRYKSGRLVPEYRPAASPTFVLTKHSNSHRKVMELRRQKEIIRGQQQPQPLVLDHHRQDLIFDASSCDNYLIHQHVGPDFRQLI</sequence>
<keyword evidence="7 11" id="KW-0238">DNA-binding</keyword>
<evidence type="ECO:0000313" key="15">
    <source>
        <dbReference type="Proteomes" id="UP000504608"/>
    </source>
</evidence>
<dbReference type="KEGG" id="cmax:111491776"/>
<evidence type="ECO:0000256" key="1">
    <source>
        <dbReference type="ARBA" id="ARBA00004123"/>
    </source>
</evidence>
<feature type="region of interest" description="Disordered" evidence="13">
    <location>
        <begin position="1"/>
        <end position="20"/>
    </location>
</feature>
<evidence type="ECO:0000256" key="7">
    <source>
        <dbReference type="ARBA" id="ARBA00023125"/>
    </source>
</evidence>
<evidence type="ECO:0000256" key="2">
    <source>
        <dbReference type="ARBA" id="ARBA00005694"/>
    </source>
</evidence>
<dbReference type="AlphaFoldDB" id="A0A6J1KBD7"/>
<evidence type="ECO:0000313" key="16">
    <source>
        <dbReference type="RefSeq" id="XP_022996578.1"/>
    </source>
</evidence>
<dbReference type="PIRSF" id="PIRSF016992">
    <property type="entry name" value="TF_GATA_plant"/>
    <property type="match status" value="1"/>
</dbReference>
<comment type="subcellular location">
    <subcellularLocation>
        <location evidence="1 11">Nucleus</location>
    </subcellularLocation>
</comment>
<dbReference type="InterPro" id="IPR016679">
    <property type="entry name" value="TF_GATA_pln"/>
</dbReference>
<evidence type="ECO:0000256" key="10">
    <source>
        <dbReference type="ARBA" id="ARBA00023242"/>
    </source>
</evidence>
<evidence type="ECO:0000259" key="14">
    <source>
        <dbReference type="PROSITE" id="PS50114"/>
    </source>
</evidence>
<protein>
    <recommendedName>
        <fullName evidence="11">GATA transcription factor</fullName>
    </recommendedName>
</protein>
<feature type="compositionally biased region" description="Low complexity" evidence="13">
    <location>
        <begin position="51"/>
        <end position="68"/>
    </location>
</feature>
<dbReference type="PANTHER" id="PTHR45658:SF18">
    <property type="entry name" value="PROTEIN GAT2"/>
    <property type="match status" value="1"/>
</dbReference>
<dbReference type="GO" id="GO:0008270">
    <property type="term" value="F:zinc ion binding"/>
    <property type="evidence" value="ECO:0007669"/>
    <property type="project" value="UniProtKB-KW"/>
</dbReference>
<dbReference type="GO" id="GO:0005634">
    <property type="term" value="C:nucleus"/>
    <property type="evidence" value="ECO:0007669"/>
    <property type="project" value="UniProtKB-SubCell"/>
</dbReference>
<evidence type="ECO:0000256" key="9">
    <source>
        <dbReference type="ARBA" id="ARBA00023163"/>
    </source>
</evidence>
<dbReference type="RefSeq" id="XP_022996578.1">
    <property type="nucleotide sequence ID" value="XM_023140810.1"/>
</dbReference>
<evidence type="ECO:0000256" key="11">
    <source>
        <dbReference type="PIRNR" id="PIRNR016992"/>
    </source>
</evidence>
<feature type="region of interest" description="Disordered" evidence="13">
    <location>
        <begin position="183"/>
        <end position="226"/>
    </location>
</feature>
<evidence type="ECO:0000256" key="13">
    <source>
        <dbReference type="SAM" id="MobiDB-lite"/>
    </source>
</evidence>
<keyword evidence="4 12" id="KW-0863">Zinc-finger</keyword>
<dbReference type="CDD" id="cd00202">
    <property type="entry name" value="ZnF_GATA"/>
    <property type="match status" value="1"/>
</dbReference>
<dbReference type="SMART" id="SM00401">
    <property type="entry name" value="ZnF_GATA"/>
    <property type="match status" value="1"/>
</dbReference>
<dbReference type="GeneID" id="111491776"/>
<evidence type="ECO:0000256" key="8">
    <source>
        <dbReference type="ARBA" id="ARBA00023159"/>
    </source>
</evidence>
<organism evidence="15 16">
    <name type="scientific">Cucurbita maxima</name>
    <name type="common">Pumpkin</name>
    <name type="synonym">Winter squash</name>
    <dbReference type="NCBI Taxonomy" id="3661"/>
    <lineage>
        <taxon>Eukaryota</taxon>
        <taxon>Viridiplantae</taxon>
        <taxon>Streptophyta</taxon>
        <taxon>Embryophyta</taxon>
        <taxon>Tracheophyta</taxon>
        <taxon>Spermatophyta</taxon>
        <taxon>Magnoliopsida</taxon>
        <taxon>eudicotyledons</taxon>
        <taxon>Gunneridae</taxon>
        <taxon>Pentapetalae</taxon>
        <taxon>rosids</taxon>
        <taxon>fabids</taxon>
        <taxon>Cucurbitales</taxon>
        <taxon>Cucurbitaceae</taxon>
        <taxon>Cucurbiteae</taxon>
        <taxon>Cucurbita</taxon>
    </lineage>
</organism>
<keyword evidence="10 11" id="KW-0539">Nucleus</keyword>
<feature type="region of interest" description="Disordered" evidence="13">
    <location>
        <begin position="51"/>
        <end position="74"/>
    </location>
</feature>
<keyword evidence="9 11" id="KW-0804">Transcription</keyword>
<keyword evidence="5" id="KW-0862">Zinc</keyword>
<dbReference type="PROSITE" id="PS00344">
    <property type="entry name" value="GATA_ZN_FINGER_1"/>
    <property type="match status" value="1"/>
</dbReference>
<dbReference type="PANTHER" id="PTHR45658">
    <property type="entry name" value="GATA TRANSCRIPTION FACTOR"/>
    <property type="match status" value="1"/>
</dbReference>
<evidence type="ECO:0000256" key="4">
    <source>
        <dbReference type="ARBA" id="ARBA00022771"/>
    </source>
</evidence>
<name>A0A6J1KBD7_CUCMA</name>
<dbReference type="FunFam" id="3.30.50.10:FF:000018">
    <property type="entry name" value="GATA transcription factor"/>
    <property type="match status" value="1"/>
</dbReference>
<keyword evidence="15" id="KW-1185">Reference proteome</keyword>
<dbReference type="InterPro" id="IPR051140">
    <property type="entry name" value="GATA_TF"/>
</dbReference>
<keyword evidence="6 11" id="KW-0805">Transcription regulation</keyword>
<feature type="domain" description="GATA-type" evidence="14">
    <location>
        <begin position="225"/>
        <end position="261"/>
    </location>
</feature>
<dbReference type="SUPFAM" id="SSF57716">
    <property type="entry name" value="Glucocorticoid receptor-like (DNA-binding domain)"/>
    <property type="match status" value="1"/>
</dbReference>
<comment type="similarity">
    <text evidence="2 11">Belongs to the type IV zinc-finger family. Class A subfamily.</text>
</comment>
<reference evidence="16" key="1">
    <citation type="submission" date="2025-08" db="UniProtKB">
        <authorList>
            <consortium name="RefSeq"/>
        </authorList>
    </citation>
    <scope>IDENTIFICATION</scope>
    <source>
        <tissue evidence="16">Young leaves</tissue>
    </source>
</reference>
<dbReference type="OrthoDB" id="2162994at2759"/>
<feature type="compositionally biased region" description="Low complexity" evidence="13">
    <location>
        <begin position="201"/>
        <end position="211"/>
    </location>
</feature>
<dbReference type="Gene3D" id="3.30.50.10">
    <property type="entry name" value="Erythroid Transcription Factor GATA-1, subunit A"/>
    <property type="match status" value="1"/>
</dbReference>
<dbReference type="GO" id="GO:0043565">
    <property type="term" value="F:sequence-specific DNA binding"/>
    <property type="evidence" value="ECO:0007669"/>
    <property type="project" value="InterPro"/>
</dbReference>
<dbReference type="GO" id="GO:0030154">
    <property type="term" value="P:cell differentiation"/>
    <property type="evidence" value="ECO:0007669"/>
    <property type="project" value="TreeGrafter"/>
</dbReference>
<dbReference type="GO" id="GO:0045893">
    <property type="term" value="P:positive regulation of DNA-templated transcription"/>
    <property type="evidence" value="ECO:0007669"/>
    <property type="project" value="InterPro"/>
</dbReference>
<dbReference type="InterPro" id="IPR013088">
    <property type="entry name" value="Znf_NHR/GATA"/>
</dbReference>
<dbReference type="Proteomes" id="UP000504608">
    <property type="component" value="Unplaced"/>
</dbReference>
<accession>A0A6J1KBD7</accession>
<dbReference type="Pfam" id="PF00320">
    <property type="entry name" value="GATA"/>
    <property type="match status" value="1"/>
</dbReference>